<dbReference type="AlphaFoldDB" id="A0A481SC35"/>
<feature type="transmembrane region" description="Helical" evidence="7">
    <location>
        <begin position="470"/>
        <end position="492"/>
    </location>
</feature>
<proteinExistence type="evidence at transcript level"/>
<dbReference type="InterPro" id="IPR044880">
    <property type="entry name" value="NCX_ion-bd_dom_sf"/>
</dbReference>
<feature type="transmembrane region" description="Helical" evidence="7">
    <location>
        <begin position="597"/>
        <end position="615"/>
    </location>
</feature>
<dbReference type="GO" id="GO:0016020">
    <property type="term" value="C:membrane"/>
    <property type="evidence" value="ECO:0007669"/>
    <property type="project" value="UniProtKB-SubCell"/>
</dbReference>
<evidence type="ECO:0000256" key="3">
    <source>
        <dbReference type="ARBA" id="ARBA00022692"/>
    </source>
</evidence>
<feature type="transmembrane region" description="Helical" evidence="7">
    <location>
        <begin position="445"/>
        <end position="464"/>
    </location>
</feature>
<organism evidence="10">
    <name type="scientific">Philasterides dicentrarchi</name>
    <dbReference type="NCBI Taxonomy" id="282688"/>
    <lineage>
        <taxon>Eukaryota</taxon>
        <taxon>Sar</taxon>
        <taxon>Alveolata</taxon>
        <taxon>Ciliophora</taxon>
        <taxon>Intramacronucleata</taxon>
        <taxon>Oligohymenophorea</taxon>
        <taxon>Scuticociliatia</taxon>
        <taxon>Philasterida</taxon>
        <taxon>Philasteridae</taxon>
        <taxon>Philasterides</taxon>
    </lineage>
</organism>
<feature type="transmembrane region" description="Helical" evidence="7">
    <location>
        <begin position="385"/>
        <end position="403"/>
    </location>
</feature>
<evidence type="ECO:0000256" key="8">
    <source>
        <dbReference type="SAM" id="SignalP"/>
    </source>
</evidence>
<dbReference type="EMBL" id="MH444723">
    <property type="protein sequence ID" value="QBH22570.1"/>
    <property type="molecule type" value="mRNA"/>
</dbReference>
<feature type="transmembrane region" description="Helical" evidence="7">
    <location>
        <begin position="563"/>
        <end position="585"/>
    </location>
</feature>
<sequence length="627" mass="69981">MLIIFLLVFVFIAFHLLSSTAENYLSPALTNLSNKLGLSETLAGVTLVAIGNGAPDVIVAITAAQGGGHKDDDDDGISFTIGSIFGAGLFVTTMCLSLVLVKSGGEIRPNKQMFLRDMVFYWIAVATLIVFGIIGTVYWYMAVGFLMIYVVYIIVVIILEQKEKKDKLRKESENGEDSQVNQTQDEMLGAKLFRKSMHHDELESPSNQDTQNSLGNNSKLQTLEIEGTIVRTSDDGCKNITINVGEKQQNKESAVQDSETISQLQYANKNQLDVPLQSNQHIDQIHSSKNPSAMTITHRIKDDHYKHHHHSEEDLKLAKQNSVKQKKATFFRMRHQIKLTMLNAKTEWADLEFGDKVIYLWEIPADFIRNITVPPSEENWSKWRAIVSCVFGPIFFIVSGFIPDDTFDPFTKKNWIVFPILGGVGIIFGFITWKVTHRNVAPSFVWIYSFLAFIISISWINLVANYLINFLSFIQIITQINKVFLGMTFLAFGNSAGDYFTNGQLAAMGYGNMALTACYAGQLFNLLVGFGLTMVISSGKNGLPFDLFGLKSVANKSEKIGNAIGYCIVFCALLNVTLMIIYSFSQKFTYGKSIGNFLRMFYLAVIIGAMCMGIASDIEKPTFTIKV</sequence>
<evidence type="ECO:0000259" key="9">
    <source>
        <dbReference type="Pfam" id="PF01699"/>
    </source>
</evidence>
<keyword evidence="3 7" id="KW-0812">Transmembrane</keyword>
<dbReference type="Gene3D" id="1.20.1420.30">
    <property type="entry name" value="NCX, central ion-binding region"/>
    <property type="match status" value="2"/>
</dbReference>
<dbReference type="InterPro" id="IPR051359">
    <property type="entry name" value="CaCA_antiporter"/>
</dbReference>
<feature type="transmembrane region" description="Helical" evidence="7">
    <location>
        <begin position="415"/>
        <end position="433"/>
    </location>
</feature>
<feature type="region of interest" description="Disordered" evidence="6">
    <location>
        <begin position="199"/>
        <end position="218"/>
    </location>
</feature>
<evidence type="ECO:0000313" key="10">
    <source>
        <dbReference type="EMBL" id="QBH22570.1"/>
    </source>
</evidence>
<dbReference type="PANTHER" id="PTHR12266">
    <property type="entry name" value="NA+/CA2+ K+ INDEPENDENT EXCHANGER"/>
    <property type="match status" value="1"/>
</dbReference>
<feature type="signal peptide" evidence="8">
    <location>
        <begin position="1"/>
        <end position="21"/>
    </location>
</feature>
<keyword evidence="5 7" id="KW-0472">Membrane</keyword>
<dbReference type="PANTHER" id="PTHR12266:SF0">
    <property type="entry name" value="MITOCHONDRIAL SODIUM_CALCIUM EXCHANGER PROTEIN"/>
    <property type="match status" value="1"/>
</dbReference>
<evidence type="ECO:0000256" key="1">
    <source>
        <dbReference type="ARBA" id="ARBA00004141"/>
    </source>
</evidence>
<keyword evidence="8" id="KW-0732">Signal</keyword>
<feature type="transmembrane region" description="Helical" evidence="7">
    <location>
        <begin position="513"/>
        <end position="536"/>
    </location>
</feature>
<feature type="chain" id="PRO_5019848281" evidence="8">
    <location>
        <begin position="22"/>
        <end position="627"/>
    </location>
</feature>
<comment type="subcellular location">
    <subcellularLocation>
        <location evidence="1">Membrane</location>
        <topology evidence="1">Multi-pass membrane protein</topology>
    </subcellularLocation>
</comment>
<dbReference type="InterPro" id="IPR004837">
    <property type="entry name" value="NaCa_Exmemb"/>
</dbReference>
<keyword evidence="2" id="KW-0813">Transport</keyword>
<feature type="domain" description="Sodium/calcium exchanger membrane region" evidence="9">
    <location>
        <begin position="7"/>
        <end position="157"/>
    </location>
</feature>
<feature type="transmembrane region" description="Helical" evidence="7">
    <location>
        <begin position="77"/>
        <end position="101"/>
    </location>
</feature>
<feature type="compositionally biased region" description="Polar residues" evidence="6">
    <location>
        <begin position="204"/>
        <end position="218"/>
    </location>
</feature>
<accession>A0A481SC35</accession>
<evidence type="ECO:0000256" key="7">
    <source>
        <dbReference type="SAM" id="Phobius"/>
    </source>
</evidence>
<protein>
    <submittedName>
        <fullName evidence="10">Sodium calcium exchanger protein</fullName>
    </submittedName>
</protein>
<feature type="transmembrane region" description="Helical" evidence="7">
    <location>
        <begin position="113"/>
        <end position="134"/>
    </location>
</feature>
<evidence type="ECO:0000256" key="4">
    <source>
        <dbReference type="ARBA" id="ARBA00022989"/>
    </source>
</evidence>
<feature type="domain" description="Sodium/calcium exchanger membrane region" evidence="9">
    <location>
        <begin position="449"/>
        <end position="597"/>
    </location>
</feature>
<evidence type="ECO:0000256" key="6">
    <source>
        <dbReference type="SAM" id="MobiDB-lite"/>
    </source>
</evidence>
<reference evidence="10" key="1">
    <citation type="submission" date="2018-06" db="EMBL/GenBank/DDBJ databases">
        <title>Exchangers in Philasterides dicentrarchi.</title>
        <authorList>
            <person name="Folgueira I."/>
            <person name="deFelipe A."/>
            <person name="Lamas J."/>
            <person name="Leiro J."/>
        </authorList>
    </citation>
    <scope>NUCLEOTIDE SEQUENCE</scope>
</reference>
<dbReference type="GO" id="GO:0008324">
    <property type="term" value="F:monoatomic cation transmembrane transporter activity"/>
    <property type="evidence" value="ECO:0007669"/>
    <property type="project" value="TreeGrafter"/>
</dbReference>
<feature type="transmembrane region" description="Helical" evidence="7">
    <location>
        <begin position="140"/>
        <end position="159"/>
    </location>
</feature>
<dbReference type="Pfam" id="PF01699">
    <property type="entry name" value="Na_Ca_ex"/>
    <property type="match status" value="2"/>
</dbReference>
<name>A0A481SC35_9CILI</name>
<keyword evidence="4 7" id="KW-1133">Transmembrane helix</keyword>
<evidence type="ECO:0000256" key="5">
    <source>
        <dbReference type="ARBA" id="ARBA00023136"/>
    </source>
</evidence>
<evidence type="ECO:0000256" key="2">
    <source>
        <dbReference type="ARBA" id="ARBA00022448"/>
    </source>
</evidence>